<feature type="DNA-binding region" description="H-T-H motif" evidence="2">
    <location>
        <begin position="36"/>
        <end position="55"/>
    </location>
</feature>
<proteinExistence type="predicted"/>
<dbReference type="AlphaFoldDB" id="A0A929BDB6"/>
<sequence length="201" mass="21592">MTWAGSSLQQRRAVRRAKLLDVGRELLGTRGSAAVTVRSVCRQAGLTDRYFYENFADRDELVLAVYESVAAEARSALQSAVAGAPTEDPRTVARAAVDSFLDVLTGDPRAGRILLLEPLTDAALSERGAELMPAFAELVRAQLDERAPELDAAMTATALIGALTNLFIRWLDGSLPADRGRITDYCVELLLAAASLTDRAG</sequence>
<evidence type="ECO:0000256" key="2">
    <source>
        <dbReference type="PROSITE-ProRule" id="PRU00335"/>
    </source>
</evidence>
<evidence type="ECO:0000256" key="1">
    <source>
        <dbReference type="ARBA" id="ARBA00023125"/>
    </source>
</evidence>
<dbReference type="InterPro" id="IPR036271">
    <property type="entry name" value="Tet_transcr_reg_TetR-rel_C_sf"/>
</dbReference>
<dbReference type="GO" id="GO:0000976">
    <property type="term" value="F:transcription cis-regulatory region binding"/>
    <property type="evidence" value="ECO:0007669"/>
    <property type="project" value="TreeGrafter"/>
</dbReference>
<dbReference type="PROSITE" id="PS50977">
    <property type="entry name" value="HTH_TETR_2"/>
    <property type="match status" value="1"/>
</dbReference>
<dbReference type="SUPFAM" id="SSF46689">
    <property type="entry name" value="Homeodomain-like"/>
    <property type="match status" value="1"/>
</dbReference>
<dbReference type="InterPro" id="IPR009057">
    <property type="entry name" value="Homeodomain-like_sf"/>
</dbReference>
<organism evidence="4 5">
    <name type="scientific">Saccharopolyspora montiporae</name>
    <dbReference type="NCBI Taxonomy" id="2781240"/>
    <lineage>
        <taxon>Bacteria</taxon>
        <taxon>Bacillati</taxon>
        <taxon>Actinomycetota</taxon>
        <taxon>Actinomycetes</taxon>
        <taxon>Pseudonocardiales</taxon>
        <taxon>Pseudonocardiaceae</taxon>
        <taxon>Saccharopolyspora</taxon>
    </lineage>
</organism>
<keyword evidence="1 2" id="KW-0238">DNA-binding</keyword>
<dbReference type="InterPro" id="IPR001647">
    <property type="entry name" value="HTH_TetR"/>
</dbReference>
<comment type="caution">
    <text evidence="4">The sequence shown here is derived from an EMBL/GenBank/DDBJ whole genome shotgun (WGS) entry which is preliminary data.</text>
</comment>
<gene>
    <name evidence="4" type="ORF">IQ251_16020</name>
</gene>
<evidence type="ECO:0000259" key="3">
    <source>
        <dbReference type="PROSITE" id="PS50977"/>
    </source>
</evidence>
<protein>
    <submittedName>
        <fullName evidence="4">TetR/AcrR family transcriptional regulator</fullName>
    </submittedName>
</protein>
<dbReference type="InterPro" id="IPR050109">
    <property type="entry name" value="HTH-type_TetR-like_transc_reg"/>
</dbReference>
<dbReference type="SUPFAM" id="SSF48498">
    <property type="entry name" value="Tetracyclin repressor-like, C-terminal domain"/>
    <property type="match status" value="1"/>
</dbReference>
<dbReference type="Gene3D" id="1.10.357.10">
    <property type="entry name" value="Tetracycline Repressor, domain 2"/>
    <property type="match status" value="1"/>
</dbReference>
<evidence type="ECO:0000313" key="5">
    <source>
        <dbReference type="Proteomes" id="UP000598360"/>
    </source>
</evidence>
<dbReference type="GO" id="GO:0003700">
    <property type="term" value="F:DNA-binding transcription factor activity"/>
    <property type="evidence" value="ECO:0007669"/>
    <property type="project" value="TreeGrafter"/>
</dbReference>
<name>A0A929BDB6_9PSEU</name>
<feature type="domain" description="HTH tetR-type" evidence="3">
    <location>
        <begin position="13"/>
        <end position="73"/>
    </location>
</feature>
<dbReference type="RefSeq" id="WP_193929409.1">
    <property type="nucleotide sequence ID" value="NZ_JADEYC010000029.1"/>
</dbReference>
<dbReference type="Proteomes" id="UP000598360">
    <property type="component" value="Unassembled WGS sequence"/>
</dbReference>
<dbReference type="PANTHER" id="PTHR30055">
    <property type="entry name" value="HTH-TYPE TRANSCRIPTIONAL REGULATOR RUTR"/>
    <property type="match status" value="1"/>
</dbReference>
<reference evidence="4" key="1">
    <citation type="submission" date="2020-10" db="EMBL/GenBank/DDBJ databases">
        <title>Diversity and distribution of actinomycetes associated with coral in the coast of Hainan.</title>
        <authorList>
            <person name="Li F."/>
        </authorList>
    </citation>
    <scope>NUCLEOTIDE SEQUENCE</scope>
    <source>
        <strain evidence="4">HNM0983</strain>
    </source>
</reference>
<dbReference type="EMBL" id="JADEYC010000029">
    <property type="protein sequence ID" value="MBE9375958.1"/>
    <property type="molecule type" value="Genomic_DNA"/>
</dbReference>
<dbReference type="Pfam" id="PF00440">
    <property type="entry name" value="TetR_N"/>
    <property type="match status" value="1"/>
</dbReference>
<accession>A0A929BDB6</accession>
<evidence type="ECO:0000313" key="4">
    <source>
        <dbReference type="EMBL" id="MBE9375958.1"/>
    </source>
</evidence>
<keyword evidence="5" id="KW-1185">Reference proteome</keyword>
<dbReference type="PANTHER" id="PTHR30055:SF209">
    <property type="entry name" value="POSSIBLE TRANSCRIPTIONAL REGULATORY PROTEIN (PROBABLY TETR-FAMILY)"/>
    <property type="match status" value="1"/>
</dbReference>